<protein>
    <recommendedName>
        <fullName evidence="3">Secretion system C-terminal sorting domain-containing protein</fullName>
    </recommendedName>
</protein>
<reference evidence="4 5" key="1">
    <citation type="submission" date="2017-10" db="EMBL/GenBank/DDBJ databases">
        <title>Draft genome of Longimonas halophila.</title>
        <authorList>
            <person name="Goh K.M."/>
            <person name="Shamsir M.S."/>
            <person name="Lim S.W."/>
        </authorList>
    </citation>
    <scope>NUCLEOTIDE SEQUENCE [LARGE SCALE GENOMIC DNA]</scope>
    <source>
        <strain evidence="4 5">KCTC 42399</strain>
    </source>
</reference>
<dbReference type="EMBL" id="PDEP01000016">
    <property type="protein sequence ID" value="PEN05076.1"/>
    <property type="molecule type" value="Genomic_DNA"/>
</dbReference>
<proteinExistence type="predicted"/>
<feature type="compositionally biased region" description="Polar residues" evidence="1">
    <location>
        <begin position="186"/>
        <end position="205"/>
    </location>
</feature>
<keyword evidence="5" id="KW-1185">Reference proteome</keyword>
<dbReference type="OrthoDB" id="9814616at2"/>
<feature type="chain" id="PRO_5013722884" description="Secretion system C-terminal sorting domain-containing protein" evidence="2">
    <location>
        <begin position="30"/>
        <end position="1231"/>
    </location>
</feature>
<sequence length="1231" mass="129737">MKYTDTNSSAASSTSFALFLAIAASFLLAFVPGEATGQTTCYAVSGGNWDDPDNWSSVSGGDPATDPCNDPVGYPDSDSYAADIESGAIVQNIPTLEVADVTVRSSSNGLVLSEDFTVTGNVIVESNTVLNTYVVDGTQAVIASGSLVVNGSMDNSGTFRVDRESGGNGSAEIRGDDPLADGVTKGLTSSGTIEVDQNNGSTTAPLTVGRSSIPLGRNLQLTDGTLAAGDNSSITVLFGGLDIGADGTNSASFDLNDGNADINFATSIASGSQLSIGAGAEFSVGGNFDNSGTLTAAAGSHIFFTGSSGSSQSLSGNFRQSNGFWDVTIESGANVDPSDNMTITNNQEVQVSGTLNVSGTYGESGGNEGADLTFDGSLFSINENADFFSSIVRFNNSGTTTVEGVVFSDVVVTNDTDVELQNAFEINGKLTIVSDGARVLLAAGRLTLNGDADISGPLLPQGGGITFEGGQLQEIAGSTTQELTFGSMVVRGSNTVVQIDNTDPRLLTDDLTIDQGGELSLGRPLEIGGNFSNDGGQFSFNPGIASGNRSISFIGNGQQTIDSETNFEFFNLTINSNRDQGSPGADVSVNSGPIEVTGTLSLDNGRLAGGGVLTLAPGASIVYGSGTITDELLADRTLNQGPEWYMLANPMGNTYDQFLRQASDGGVEKSRLWIQGPDNSEDNRRALSNLLVYDESSRASNGTDGSAWQSVEDVDNNASYGTGFIVYAYDEDRDNTGFPKTVEGRGLPNFSTSFSFPLSYTDGISADDEGWNVVGNPYAAFLDWDNLSKSSLNNTVYVWDPQNEQYQTYNGTDGTGGFEGIIAPFQGFKVQAEASDASLEVTDITTAQVTSESDPFFASEGPATSRFARLNISLGETTDMAHMTYNEEGSTGRDSYDAYRLTPLSSPSGGHVNFYTLREDGTALDINNLPFSPEEEMTIPLVAEAAGCEGSTPFEGEATMSLGETENIPETWGLFVTDTATGETHDLRADDPYTFTLSSSTDCSETSANMRAEQAADPNMGEIVTHNNEASTRFTLTLDPDAGPLPVELNNFQGQASEQSAIIEWSTASETNNAGFDVEHKAPNADSFTQVSFVEGAGTTDSPQSYSFQMDELDAGTHTFRLRQSDLDGTTTLSDPIDVEIGLSSAYELATYPNPVRDQATVQFAVQESQPVTIEVYNTLGQRVRTLFQESVPADDTREITLDVNNLSSGLYIVRMRGESFSTTQKITVVR</sequence>
<dbReference type="Pfam" id="PF18962">
    <property type="entry name" value="Por_Secre_tail"/>
    <property type="match status" value="1"/>
</dbReference>
<evidence type="ECO:0000256" key="1">
    <source>
        <dbReference type="SAM" id="MobiDB-lite"/>
    </source>
</evidence>
<dbReference type="InterPro" id="IPR026444">
    <property type="entry name" value="Secre_tail"/>
</dbReference>
<dbReference type="RefSeq" id="WP_098063218.1">
    <property type="nucleotide sequence ID" value="NZ_PDEP01000016.1"/>
</dbReference>
<comment type="caution">
    <text evidence="4">The sequence shown here is derived from an EMBL/GenBank/DDBJ whole genome shotgun (WGS) entry which is preliminary data.</text>
</comment>
<feature type="signal peptide" evidence="2">
    <location>
        <begin position="1"/>
        <end position="29"/>
    </location>
</feature>
<name>A0A2H3NIN9_9BACT</name>
<evidence type="ECO:0000259" key="3">
    <source>
        <dbReference type="Pfam" id="PF18962"/>
    </source>
</evidence>
<evidence type="ECO:0000313" key="5">
    <source>
        <dbReference type="Proteomes" id="UP000221024"/>
    </source>
</evidence>
<evidence type="ECO:0000256" key="2">
    <source>
        <dbReference type="SAM" id="SignalP"/>
    </source>
</evidence>
<dbReference type="Proteomes" id="UP000221024">
    <property type="component" value="Unassembled WGS sequence"/>
</dbReference>
<dbReference type="NCBIfam" id="TIGR04183">
    <property type="entry name" value="Por_Secre_tail"/>
    <property type="match status" value="1"/>
</dbReference>
<organism evidence="4 5">
    <name type="scientific">Longimonas halophila</name>
    <dbReference type="NCBI Taxonomy" id="1469170"/>
    <lineage>
        <taxon>Bacteria</taxon>
        <taxon>Pseudomonadati</taxon>
        <taxon>Rhodothermota</taxon>
        <taxon>Rhodothermia</taxon>
        <taxon>Rhodothermales</taxon>
        <taxon>Salisaetaceae</taxon>
        <taxon>Longimonas</taxon>
    </lineage>
</organism>
<keyword evidence="2" id="KW-0732">Signal</keyword>
<feature type="domain" description="Secretion system C-terminal sorting" evidence="3">
    <location>
        <begin position="1152"/>
        <end position="1229"/>
    </location>
</feature>
<evidence type="ECO:0000313" key="4">
    <source>
        <dbReference type="EMBL" id="PEN05076.1"/>
    </source>
</evidence>
<gene>
    <name evidence="4" type="ORF">CRI93_13740</name>
</gene>
<dbReference type="AlphaFoldDB" id="A0A2H3NIN9"/>
<feature type="region of interest" description="Disordered" evidence="1">
    <location>
        <begin position="160"/>
        <end position="209"/>
    </location>
</feature>
<accession>A0A2H3NIN9</accession>